<dbReference type="InterPro" id="IPR011256">
    <property type="entry name" value="Reg_factor_effector_dom_sf"/>
</dbReference>
<dbReference type="GO" id="GO:0003700">
    <property type="term" value="F:DNA-binding transcription factor activity"/>
    <property type="evidence" value="ECO:0007669"/>
    <property type="project" value="InterPro"/>
</dbReference>
<evidence type="ECO:0000256" key="1">
    <source>
        <dbReference type="ARBA" id="ARBA00022491"/>
    </source>
</evidence>
<dbReference type="Gene3D" id="1.10.1660.10">
    <property type="match status" value="1"/>
</dbReference>
<dbReference type="AlphaFoldDB" id="A0A0R2NQJ2"/>
<feature type="domain" description="HTH merR-type" evidence="5">
    <location>
        <begin position="7"/>
        <end position="77"/>
    </location>
</feature>
<keyword evidence="7" id="KW-1185">Reference proteome</keyword>
<organism evidence="6 7">
    <name type="scientific">Lactiplantibacillus fabifermentans DSM 21115</name>
    <dbReference type="NCBI Taxonomy" id="1413187"/>
    <lineage>
        <taxon>Bacteria</taxon>
        <taxon>Bacillati</taxon>
        <taxon>Bacillota</taxon>
        <taxon>Bacilli</taxon>
        <taxon>Lactobacillales</taxon>
        <taxon>Lactobacillaceae</taxon>
        <taxon>Lactiplantibacillus</taxon>
    </lineage>
</organism>
<dbReference type="CDD" id="cd01107">
    <property type="entry name" value="HTH_BmrR"/>
    <property type="match status" value="1"/>
</dbReference>
<dbReference type="InterPro" id="IPR000551">
    <property type="entry name" value="MerR-type_HTH_dom"/>
</dbReference>
<evidence type="ECO:0000259" key="5">
    <source>
        <dbReference type="PROSITE" id="PS50937"/>
    </source>
</evidence>
<dbReference type="Pfam" id="PF13411">
    <property type="entry name" value="MerR_1"/>
    <property type="match status" value="1"/>
</dbReference>
<gene>
    <name evidence="6" type="ORF">DY78_GL002785</name>
</gene>
<dbReference type="InterPro" id="IPR029442">
    <property type="entry name" value="GyrI-like"/>
</dbReference>
<dbReference type="Proteomes" id="UP000050920">
    <property type="component" value="Unassembled WGS sequence"/>
</dbReference>
<dbReference type="InterPro" id="IPR009061">
    <property type="entry name" value="DNA-bd_dom_put_sf"/>
</dbReference>
<evidence type="ECO:0000313" key="7">
    <source>
        <dbReference type="Proteomes" id="UP000050920"/>
    </source>
</evidence>
<dbReference type="EMBL" id="AYGX02000062">
    <property type="protein sequence ID" value="KRO27934.1"/>
    <property type="molecule type" value="Genomic_DNA"/>
</dbReference>
<evidence type="ECO:0000256" key="3">
    <source>
        <dbReference type="ARBA" id="ARBA00023125"/>
    </source>
</evidence>
<dbReference type="PANTHER" id="PTHR30204:SF69">
    <property type="entry name" value="MERR-FAMILY TRANSCRIPTIONAL REGULATOR"/>
    <property type="match status" value="1"/>
</dbReference>
<dbReference type="PROSITE" id="PS50937">
    <property type="entry name" value="HTH_MERR_2"/>
    <property type="match status" value="1"/>
</dbReference>
<dbReference type="InterPro" id="IPR010499">
    <property type="entry name" value="AraC_E-bd"/>
</dbReference>
<sequence>MTMSEPYFTIGQLAQLFDVEVPTLRYYDEIGLLKPAHVDVKTHYRYYATAQFERLSTIKYFRALGLSIAAIQDFFAARELPKLTKMLQEQQAEVRQQIETLQAIDQRLDNRLTQVAQAQSAPLGVCEVVTLPKRPMVYLQQPYTASDDIELVIAKLRAQYGLTQSVFLGKISFSLPLAALNAGAYTQYDGILLVFEPGDQLPAQQQVLVGGTYLQVVFRGTHTQAGPYYEQLLATCHEQGYQLRGPALETALIDYGITDHVEQSVTRIQIPINA</sequence>
<dbReference type="Gene3D" id="3.20.80.10">
    <property type="entry name" value="Regulatory factor, effector binding domain"/>
    <property type="match status" value="1"/>
</dbReference>
<dbReference type="SMART" id="SM00871">
    <property type="entry name" value="AraC_E_bind"/>
    <property type="match status" value="1"/>
</dbReference>
<dbReference type="PANTHER" id="PTHR30204">
    <property type="entry name" value="REDOX-CYCLING DRUG-SENSING TRANSCRIPTIONAL ACTIVATOR SOXR"/>
    <property type="match status" value="1"/>
</dbReference>
<dbReference type="SUPFAM" id="SSF46955">
    <property type="entry name" value="Putative DNA-binding domain"/>
    <property type="match status" value="1"/>
</dbReference>
<evidence type="ECO:0000256" key="4">
    <source>
        <dbReference type="ARBA" id="ARBA00023163"/>
    </source>
</evidence>
<keyword evidence="2" id="KW-0805">Transcription regulation</keyword>
<protein>
    <submittedName>
        <fullName evidence="6">Transcription regulator of multidrug-efflux transporter</fullName>
    </submittedName>
</protein>
<keyword evidence="1" id="KW-0678">Repressor</keyword>
<dbReference type="SUPFAM" id="SSF55136">
    <property type="entry name" value="Probable bacterial effector-binding domain"/>
    <property type="match status" value="1"/>
</dbReference>
<evidence type="ECO:0000256" key="2">
    <source>
        <dbReference type="ARBA" id="ARBA00023015"/>
    </source>
</evidence>
<reference evidence="6 7" key="1">
    <citation type="journal article" date="2015" name="Genome Announc.">
        <title>Expanding the biotechnology potential of lactobacilli through comparative genomics of 213 strains and associated genera.</title>
        <authorList>
            <person name="Sun Z."/>
            <person name="Harris H.M."/>
            <person name="McCann A."/>
            <person name="Guo C."/>
            <person name="Argimon S."/>
            <person name="Zhang W."/>
            <person name="Yang X."/>
            <person name="Jeffery I.B."/>
            <person name="Cooney J.C."/>
            <person name="Kagawa T.F."/>
            <person name="Liu W."/>
            <person name="Song Y."/>
            <person name="Salvetti E."/>
            <person name="Wrobel A."/>
            <person name="Rasinkangas P."/>
            <person name="Parkhill J."/>
            <person name="Rea M.C."/>
            <person name="O'Sullivan O."/>
            <person name="Ritari J."/>
            <person name="Douillard F.P."/>
            <person name="Paul Ross R."/>
            <person name="Yang R."/>
            <person name="Briner A.E."/>
            <person name="Felis G.E."/>
            <person name="de Vos W.M."/>
            <person name="Barrangou R."/>
            <person name="Klaenhammer T.R."/>
            <person name="Caufield P.W."/>
            <person name="Cui Y."/>
            <person name="Zhang H."/>
            <person name="O'Toole P.W."/>
        </authorList>
    </citation>
    <scope>NUCLEOTIDE SEQUENCE [LARGE SCALE GENOMIC DNA]</scope>
    <source>
        <strain evidence="6 7">DSM 21115</strain>
    </source>
</reference>
<dbReference type="GO" id="GO:0003677">
    <property type="term" value="F:DNA binding"/>
    <property type="evidence" value="ECO:0007669"/>
    <property type="project" value="UniProtKB-KW"/>
</dbReference>
<evidence type="ECO:0000313" key="6">
    <source>
        <dbReference type="EMBL" id="KRO27934.1"/>
    </source>
</evidence>
<proteinExistence type="predicted"/>
<keyword evidence="3" id="KW-0238">DNA-binding</keyword>
<dbReference type="InterPro" id="IPR047057">
    <property type="entry name" value="MerR_fam"/>
</dbReference>
<accession>A0A0R2NQJ2</accession>
<dbReference type="SMART" id="SM00422">
    <property type="entry name" value="HTH_MERR"/>
    <property type="match status" value="1"/>
</dbReference>
<keyword evidence="4" id="KW-0804">Transcription</keyword>
<name>A0A0R2NQJ2_9LACO</name>
<comment type="caution">
    <text evidence="6">The sequence shown here is derived from an EMBL/GenBank/DDBJ whole genome shotgun (WGS) entry which is preliminary data.</text>
</comment>
<dbReference type="Pfam" id="PF06445">
    <property type="entry name" value="GyrI-like"/>
    <property type="match status" value="1"/>
</dbReference>